<feature type="transmembrane region" description="Helical" evidence="3">
    <location>
        <begin position="12"/>
        <end position="34"/>
    </location>
</feature>
<sequence>MVTETGLISRLILFFLVIFGIITIISVLIFNPYYSGITYTTSLYNSQSSFWTLLTGIADLNFFNFGRFGYVVPFFLTFFHLIFLFQRTRKGFNWLGWLGFILGTGIAFSGIGLLYTYLGSNKHLLFNIYDVGGFFATLINYFFPQGIGFIIGILVTLFGAFLMFQCMIKRLLLDYYSFLHQGNSNSNNLEEYQNNTINSSILAESQRLQEERERVNVDNSYPFYYLPSENIKTKEAQLKQELNGIASLVMAYGKLPSLTKAQQQTCAYLERLYDNKYEKLMLVQKHLSTQSFFALLRRALVSGYTPKIQELELPKAQESRVQIDSLIPQGKEEQYFTLNYAIPEEEASKPITLLEDQVVSVLEENYESESISQDKLDSTSLDALFETEVASSQKEQEGEQNLAHFQVELDTSSSNLATINDSLVSEATVLEEVRASEAPIASIESPESTLVAAESTIPVEPAGRKSRKLSKADNSHAGYFQVDYKQNSLASKKQDLAKKQAELERLKALKEQQQKSKPSL</sequence>
<keyword evidence="5" id="KW-1185">Reference proteome</keyword>
<keyword evidence="3" id="KW-0812">Transmembrane</keyword>
<evidence type="ECO:0000256" key="1">
    <source>
        <dbReference type="SAM" id="Coils"/>
    </source>
</evidence>
<evidence type="ECO:0000256" key="2">
    <source>
        <dbReference type="SAM" id="MobiDB-lite"/>
    </source>
</evidence>
<evidence type="ECO:0000313" key="5">
    <source>
        <dbReference type="Proteomes" id="UP000265964"/>
    </source>
</evidence>
<reference evidence="4 5" key="1">
    <citation type="submission" date="2017-08" db="EMBL/GenBank/DDBJ databases">
        <title>Reclassification of Bisgaard taxon 37 and 44.</title>
        <authorList>
            <person name="Christensen H."/>
        </authorList>
    </citation>
    <scope>NUCLEOTIDE SEQUENCE [LARGE SCALE GENOMIC DNA]</scope>
    <source>
        <strain evidence="4 5">EEAB3T1</strain>
    </source>
</reference>
<keyword evidence="1" id="KW-0175">Coiled coil</keyword>
<comment type="caution">
    <text evidence="4">The sequence shown here is derived from an EMBL/GenBank/DDBJ whole genome shotgun (WGS) entry which is preliminary data.</text>
</comment>
<dbReference type="RefSeq" id="WP_119534508.1">
    <property type="nucleotide sequence ID" value="NZ_NRJF01000073.1"/>
</dbReference>
<feature type="region of interest" description="Disordered" evidence="2">
    <location>
        <begin position="442"/>
        <end position="473"/>
    </location>
</feature>
<proteinExistence type="predicted"/>
<feature type="transmembrane region" description="Helical" evidence="3">
    <location>
        <begin position="97"/>
        <end position="118"/>
    </location>
</feature>
<name>A0A3A1YD13_9GAMM</name>
<feature type="transmembrane region" description="Helical" evidence="3">
    <location>
        <begin position="68"/>
        <end position="85"/>
    </location>
</feature>
<dbReference type="AlphaFoldDB" id="A0A3A1YD13"/>
<gene>
    <name evidence="4" type="ORF">CKF59_03015</name>
</gene>
<dbReference type="Proteomes" id="UP000265964">
    <property type="component" value="Unassembled WGS sequence"/>
</dbReference>
<keyword evidence="3" id="KW-1133">Transmembrane helix</keyword>
<protein>
    <submittedName>
        <fullName evidence="4">Uncharacterized protein</fullName>
    </submittedName>
</protein>
<accession>A0A3A1YD13</accession>
<evidence type="ECO:0000256" key="3">
    <source>
        <dbReference type="SAM" id="Phobius"/>
    </source>
</evidence>
<dbReference type="EMBL" id="NRJF01000073">
    <property type="protein sequence ID" value="RIY36042.1"/>
    <property type="molecule type" value="Genomic_DNA"/>
</dbReference>
<keyword evidence="3" id="KW-0472">Membrane</keyword>
<evidence type="ECO:0000313" key="4">
    <source>
        <dbReference type="EMBL" id="RIY36042.1"/>
    </source>
</evidence>
<feature type="transmembrane region" description="Helical" evidence="3">
    <location>
        <begin position="138"/>
        <end position="164"/>
    </location>
</feature>
<feature type="coiled-coil region" evidence="1">
    <location>
        <begin position="489"/>
        <end position="516"/>
    </location>
</feature>
<organism evidence="4 5">
    <name type="scientific">Psittacicella gerlachiana</name>
    <dbReference type="NCBI Taxonomy" id="2028574"/>
    <lineage>
        <taxon>Bacteria</taxon>
        <taxon>Pseudomonadati</taxon>
        <taxon>Pseudomonadota</taxon>
        <taxon>Gammaproteobacteria</taxon>
        <taxon>Pasteurellales</taxon>
        <taxon>Psittacicellaceae</taxon>
        <taxon>Psittacicella</taxon>
    </lineage>
</organism>
<dbReference type="OrthoDB" id="5678612at2"/>